<dbReference type="EMBL" id="PZZL01000009">
    <property type="protein sequence ID" value="PTM51921.1"/>
    <property type="molecule type" value="Genomic_DNA"/>
</dbReference>
<proteinExistence type="predicted"/>
<keyword evidence="2" id="KW-1185">Reference proteome</keyword>
<dbReference type="AlphaFoldDB" id="A0A2T4YYW7"/>
<name>A0A2T4YYW7_9HYPH</name>
<gene>
    <name evidence="1" type="ORF">C8P69_109209</name>
</gene>
<protein>
    <recommendedName>
        <fullName evidence="3">DUF5675 domain-containing protein</fullName>
    </recommendedName>
</protein>
<dbReference type="OrthoDB" id="5395100at2"/>
<dbReference type="Proteomes" id="UP000241808">
    <property type="component" value="Unassembled WGS sequence"/>
</dbReference>
<evidence type="ECO:0000313" key="1">
    <source>
        <dbReference type="EMBL" id="PTM51921.1"/>
    </source>
</evidence>
<accession>A0A2T4YYW7</accession>
<comment type="caution">
    <text evidence="1">The sequence shown here is derived from an EMBL/GenBank/DDBJ whole genome shotgun (WGS) entry which is preliminary data.</text>
</comment>
<dbReference type="RefSeq" id="WP_108179007.1">
    <property type="nucleotide sequence ID" value="NZ_PZZL01000009.1"/>
</dbReference>
<organism evidence="1 2">
    <name type="scientific">Phreatobacter oligotrophus</name>
    <dbReference type="NCBI Taxonomy" id="1122261"/>
    <lineage>
        <taxon>Bacteria</taxon>
        <taxon>Pseudomonadati</taxon>
        <taxon>Pseudomonadota</taxon>
        <taxon>Alphaproteobacteria</taxon>
        <taxon>Hyphomicrobiales</taxon>
        <taxon>Phreatobacteraceae</taxon>
        <taxon>Phreatobacter</taxon>
    </lineage>
</organism>
<sequence>MPATWELHIQRTGEQIGNNKRRTVGRYQVLLDGSPVQDLSGATAETRGPGANAPAGNNRCIEAGSYNLHVQSGEKYATIGYTANTNPTALRRPGLLLMPTGQRVGILIHPARGFLWSVGCINPTAALPNAASAIDFLDSRRRVIALIDSLRAFCGASFPTQAGARIPGAKVIISET</sequence>
<evidence type="ECO:0008006" key="3">
    <source>
        <dbReference type="Google" id="ProtNLM"/>
    </source>
</evidence>
<reference evidence="1 2" key="1">
    <citation type="submission" date="2018-04" db="EMBL/GenBank/DDBJ databases">
        <title>Genomic Encyclopedia of Archaeal and Bacterial Type Strains, Phase II (KMG-II): from individual species to whole genera.</title>
        <authorList>
            <person name="Goeker M."/>
        </authorList>
    </citation>
    <scope>NUCLEOTIDE SEQUENCE [LARGE SCALE GENOMIC DNA]</scope>
    <source>
        <strain evidence="1 2">DSM 25521</strain>
    </source>
</reference>
<evidence type="ECO:0000313" key="2">
    <source>
        <dbReference type="Proteomes" id="UP000241808"/>
    </source>
</evidence>